<sequence>MEYEETDEGLVMYLDHDSESLEGHEFRDGIHKIALKHYPYSLKDIMLPNTLQILHVHGALHSFAGVILPEGLQTIIYANLTFDPIKDVVFPSTIKTIKITESPTTSINSLPINLEILIIDKADVDAISLPKTLKRISLVGRWREHKTLSRLQSVPETCIIDFGNYVNFDPLEKCYAKQYY</sequence>
<accession>A0A3G4ZZA6</accession>
<evidence type="ECO:0008006" key="2">
    <source>
        <dbReference type="Google" id="ProtNLM"/>
    </source>
</evidence>
<organism evidence="1">
    <name type="scientific">Gaeavirus sp</name>
    <dbReference type="NCBI Taxonomy" id="2487767"/>
    <lineage>
        <taxon>Viruses</taxon>
        <taxon>Varidnaviria</taxon>
        <taxon>Bamfordvirae</taxon>
        <taxon>Nucleocytoviricota</taxon>
        <taxon>Megaviricetes</taxon>
        <taxon>Imitervirales</taxon>
        <taxon>Mimiviridae</taxon>
        <taxon>Klosneuvirinae</taxon>
    </lineage>
</organism>
<name>A0A3G4ZZA6_9VIRU</name>
<evidence type="ECO:0000313" key="1">
    <source>
        <dbReference type="EMBL" id="AYV80296.1"/>
    </source>
</evidence>
<reference evidence="1" key="1">
    <citation type="submission" date="2018-10" db="EMBL/GenBank/DDBJ databases">
        <title>Hidden diversity of soil giant viruses.</title>
        <authorList>
            <person name="Schulz F."/>
            <person name="Alteio L."/>
            <person name="Goudeau D."/>
            <person name="Ryan E.M."/>
            <person name="Malmstrom R.R."/>
            <person name="Blanchard J."/>
            <person name="Woyke T."/>
        </authorList>
    </citation>
    <scope>NUCLEOTIDE SEQUENCE</scope>
    <source>
        <strain evidence="1">GAV1</strain>
    </source>
</reference>
<gene>
    <name evidence="1" type="ORF">Gaeavirus27_2</name>
</gene>
<dbReference type="EMBL" id="MK072225">
    <property type="protein sequence ID" value="AYV80296.1"/>
    <property type="molecule type" value="Genomic_DNA"/>
</dbReference>
<protein>
    <recommendedName>
        <fullName evidence="2">FNIP repeat-containing protein</fullName>
    </recommendedName>
</protein>
<proteinExistence type="predicted"/>